<sequence length="250" mass="27274">MILWFLLFLSKYALHQIVADDSCVSLTPVQVLNVPWGMRDCVEPVHVDSAMNCALKCVTYGCLGANFRPSSSSAEASDGPGECSLCPPYIQEAKEQENGTVFLLPVKYAVDEAATSLVAPSGEFKDMIIYISAAPLGQFTIILHEATCDSSFSTCVVEVYLTVDDSVIEVDKKEDVHSGPKKSYTNSGTFEVGRQFELFLSITSSDYALIVDGNNIFTYPVYVSIFPNFQVSTTGLDSSLKIAVQNVERV</sequence>
<organism evidence="2 3">
    <name type="scientific">Elysia marginata</name>
    <dbReference type="NCBI Taxonomy" id="1093978"/>
    <lineage>
        <taxon>Eukaryota</taxon>
        <taxon>Metazoa</taxon>
        <taxon>Spiralia</taxon>
        <taxon>Lophotrochozoa</taxon>
        <taxon>Mollusca</taxon>
        <taxon>Gastropoda</taxon>
        <taxon>Heterobranchia</taxon>
        <taxon>Euthyneura</taxon>
        <taxon>Panpulmonata</taxon>
        <taxon>Sacoglossa</taxon>
        <taxon>Placobranchoidea</taxon>
        <taxon>Plakobranchidae</taxon>
        <taxon>Elysia</taxon>
    </lineage>
</organism>
<protein>
    <recommendedName>
        <fullName evidence="4">Galectin</fullName>
    </recommendedName>
</protein>
<proteinExistence type="predicted"/>
<evidence type="ECO:0008006" key="4">
    <source>
        <dbReference type="Google" id="ProtNLM"/>
    </source>
</evidence>
<reference evidence="2 3" key="1">
    <citation type="journal article" date="2021" name="Elife">
        <title>Chloroplast acquisition without the gene transfer in kleptoplastic sea slugs, Plakobranchus ocellatus.</title>
        <authorList>
            <person name="Maeda T."/>
            <person name="Takahashi S."/>
            <person name="Yoshida T."/>
            <person name="Shimamura S."/>
            <person name="Takaki Y."/>
            <person name="Nagai Y."/>
            <person name="Toyoda A."/>
            <person name="Suzuki Y."/>
            <person name="Arimoto A."/>
            <person name="Ishii H."/>
            <person name="Satoh N."/>
            <person name="Nishiyama T."/>
            <person name="Hasebe M."/>
            <person name="Maruyama T."/>
            <person name="Minagawa J."/>
            <person name="Obokata J."/>
            <person name="Shigenobu S."/>
        </authorList>
    </citation>
    <scope>NUCLEOTIDE SEQUENCE [LARGE SCALE GENOMIC DNA]</scope>
</reference>
<feature type="chain" id="PRO_5043439146" description="Galectin" evidence="1">
    <location>
        <begin position="20"/>
        <end position="250"/>
    </location>
</feature>
<dbReference type="AlphaFoldDB" id="A0AAV4JB06"/>
<gene>
    <name evidence="2" type="ORF">ElyMa_006876200</name>
</gene>
<dbReference type="EMBL" id="BMAT01013759">
    <property type="protein sequence ID" value="GFS19561.1"/>
    <property type="molecule type" value="Genomic_DNA"/>
</dbReference>
<evidence type="ECO:0000313" key="3">
    <source>
        <dbReference type="Proteomes" id="UP000762676"/>
    </source>
</evidence>
<dbReference type="Proteomes" id="UP000762676">
    <property type="component" value="Unassembled WGS sequence"/>
</dbReference>
<keyword evidence="3" id="KW-1185">Reference proteome</keyword>
<evidence type="ECO:0000313" key="2">
    <source>
        <dbReference type="EMBL" id="GFS19561.1"/>
    </source>
</evidence>
<comment type="caution">
    <text evidence="2">The sequence shown here is derived from an EMBL/GenBank/DDBJ whole genome shotgun (WGS) entry which is preliminary data.</text>
</comment>
<name>A0AAV4JB06_9GAST</name>
<evidence type="ECO:0000256" key="1">
    <source>
        <dbReference type="SAM" id="SignalP"/>
    </source>
</evidence>
<feature type="signal peptide" evidence="1">
    <location>
        <begin position="1"/>
        <end position="19"/>
    </location>
</feature>
<accession>A0AAV4JB06</accession>
<keyword evidence="1" id="KW-0732">Signal</keyword>